<feature type="domain" description="Integral membrane bound transporter" evidence="6">
    <location>
        <begin position="1"/>
        <end position="59"/>
    </location>
</feature>
<evidence type="ECO:0000256" key="4">
    <source>
        <dbReference type="ARBA" id="ARBA00023136"/>
    </source>
</evidence>
<keyword evidence="8" id="KW-1185">Reference proteome</keyword>
<dbReference type="RefSeq" id="WP_192748805.1">
    <property type="nucleotide sequence ID" value="NZ_BAABJL010000123.1"/>
</dbReference>
<accession>A0A927MNZ7</accession>
<organism evidence="7 8">
    <name type="scientific">Actinopolymorpha pittospori</name>
    <dbReference type="NCBI Taxonomy" id="648752"/>
    <lineage>
        <taxon>Bacteria</taxon>
        <taxon>Bacillati</taxon>
        <taxon>Actinomycetota</taxon>
        <taxon>Actinomycetes</taxon>
        <taxon>Propionibacteriales</taxon>
        <taxon>Actinopolymorphaceae</taxon>
        <taxon>Actinopolymorpha</taxon>
    </lineage>
</organism>
<feature type="transmembrane region" description="Helical" evidence="5">
    <location>
        <begin position="47"/>
        <end position="65"/>
    </location>
</feature>
<protein>
    <submittedName>
        <fullName evidence="7">Membrane protein YccC</fullName>
    </submittedName>
</protein>
<feature type="transmembrane region" description="Helical" evidence="5">
    <location>
        <begin position="17"/>
        <end position="35"/>
    </location>
</feature>
<evidence type="ECO:0000256" key="3">
    <source>
        <dbReference type="ARBA" id="ARBA00022989"/>
    </source>
</evidence>
<evidence type="ECO:0000256" key="1">
    <source>
        <dbReference type="ARBA" id="ARBA00004141"/>
    </source>
</evidence>
<keyword evidence="3 5" id="KW-1133">Transmembrane helix</keyword>
<name>A0A927MNZ7_9ACTN</name>
<keyword evidence="2 5" id="KW-0812">Transmembrane</keyword>
<dbReference type="Pfam" id="PF13515">
    <property type="entry name" value="FUSC_2"/>
    <property type="match status" value="1"/>
</dbReference>
<comment type="subcellular location">
    <subcellularLocation>
        <location evidence="1">Membrane</location>
        <topology evidence="1">Multi-pass membrane protein</topology>
    </subcellularLocation>
</comment>
<comment type="caution">
    <text evidence="7">The sequence shown here is derived from an EMBL/GenBank/DDBJ whole genome shotgun (WGS) entry which is preliminary data.</text>
</comment>
<keyword evidence="4 5" id="KW-0472">Membrane</keyword>
<dbReference type="Proteomes" id="UP000638648">
    <property type="component" value="Unassembled WGS sequence"/>
</dbReference>
<dbReference type="GO" id="GO:0016020">
    <property type="term" value="C:membrane"/>
    <property type="evidence" value="ECO:0007669"/>
    <property type="project" value="UniProtKB-SubCell"/>
</dbReference>
<sequence>MIAVLAFLLPYGINRNYGLFTVFLTPLIVVLIDLLEPDGWQLAEARLFDTVLGCAVVLVLGFALWPSSWYAHVGPQFADGVSAISHYLGQAFGEDAVAVKLHTQAYSHLSDLRAVFQRALAEPAPVSRHVTSWYPAVVACAAACGRSQRAIRALTRPWRRRVLISTTPGDRRACATASSTGRLCALRPLAAADRSVPGELLASCRGQVFA</sequence>
<evidence type="ECO:0000259" key="6">
    <source>
        <dbReference type="Pfam" id="PF13515"/>
    </source>
</evidence>
<reference evidence="7" key="1">
    <citation type="submission" date="2020-10" db="EMBL/GenBank/DDBJ databases">
        <title>Sequencing the genomes of 1000 actinobacteria strains.</title>
        <authorList>
            <person name="Klenk H.-P."/>
        </authorList>
    </citation>
    <scope>NUCLEOTIDE SEQUENCE</scope>
    <source>
        <strain evidence="7">DSM 45354</strain>
    </source>
</reference>
<evidence type="ECO:0000256" key="2">
    <source>
        <dbReference type="ARBA" id="ARBA00022692"/>
    </source>
</evidence>
<evidence type="ECO:0000256" key="5">
    <source>
        <dbReference type="SAM" id="Phobius"/>
    </source>
</evidence>
<gene>
    <name evidence="7" type="ORF">HEB94_001053</name>
</gene>
<dbReference type="EMBL" id="JADBEM010000001">
    <property type="protein sequence ID" value="MBE1604205.1"/>
    <property type="molecule type" value="Genomic_DNA"/>
</dbReference>
<evidence type="ECO:0000313" key="7">
    <source>
        <dbReference type="EMBL" id="MBE1604205.1"/>
    </source>
</evidence>
<proteinExistence type="predicted"/>
<evidence type="ECO:0000313" key="8">
    <source>
        <dbReference type="Proteomes" id="UP000638648"/>
    </source>
</evidence>
<dbReference type="InterPro" id="IPR049453">
    <property type="entry name" value="Memb_transporter_dom"/>
</dbReference>
<dbReference type="AlphaFoldDB" id="A0A927MNZ7"/>